<feature type="transmembrane region" description="Helical" evidence="8">
    <location>
        <begin position="54"/>
        <end position="75"/>
    </location>
</feature>
<dbReference type="STRING" id="157463.GCA_001047075_00676"/>
<sequence>MIETPQVKSKMSTFFQKGLTGTAQGILFGLMPMSIMKNLLTYTHATNYYFGSELLAIVILLSSFVPLLIGMAVALQFNFSALETGVVSMATMVAANSVTWGLAKAGANNPVTGQPLAKSARVFLLNGTGDVLTAMVVALLAVLAVFAIRHFFAGFGSLAIILTPILVGGGIGLLGTVIRPSLVQVTTWIGDGVESLTKLAPLPMAIFIAMAFSVILVTPISTVGVALAINIHGLAAGAGAMGVVATTIVLLINSAIVNKKGTTLAILLGAMKGMMPAVLKKPVTMIAFALTAGLSALGVVAFNIQGTPVSTGFGYGGLTAPIASMARDTTVPAGTVTHLITWLPALLGWVVIPLLAGLVVQFVLVRLVHLYKPEDFKQEL</sequence>
<feature type="transmembrane region" description="Helical" evidence="8">
    <location>
        <begin position="155"/>
        <end position="178"/>
    </location>
</feature>
<keyword evidence="5 8" id="KW-0812">Transmembrane</keyword>
<feature type="transmembrane region" description="Helical" evidence="8">
    <location>
        <begin position="123"/>
        <end position="148"/>
    </location>
</feature>
<evidence type="ECO:0000256" key="4">
    <source>
        <dbReference type="ARBA" id="ARBA00022597"/>
    </source>
</evidence>
<feature type="domain" description="Phosphotransferase system EIIC" evidence="9">
    <location>
        <begin position="17"/>
        <end position="377"/>
    </location>
</feature>
<dbReference type="Pfam" id="PF13303">
    <property type="entry name" value="PTS_EIIC_2"/>
    <property type="match status" value="1"/>
</dbReference>
<feature type="transmembrane region" description="Helical" evidence="8">
    <location>
        <begin position="346"/>
        <end position="368"/>
    </location>
</feature>
<evidence type="ECO:0000256" key="7">
    <source>
        <dbReference type="ARBA" id="ARBA00023136"/>
    </source>
</evidence>
<keyword evidence="6 8" id="KW-1133">Transmembrane helix</keyword>
<evidence type="ECO:0000256" key="3">
    <source>
        <dbReference type="ARBA" id="ARBA00022475"/>
    </source>
</evidence>
<evidence type="ECO:0000313" key="11">
    <source>
        <dbReference type="Proteomes" id="UP000253891"/>
    </source>
</evidence>
<keyword evidence="4" id="KW-0762">Sugar transport</keyword>
<evidence type="ECO:0000256" key="6">
    <source>
        <dbReference type="ARBA" id="ARBA00022989"/>
    </source>
</evidence>
<evidence type="ECO:0000256" key="8">
    <source>
        <dbReference type="SAM" id="Phobius"/>
    </source>
</evidence>
<feature type="transmembrane region" description="Helical" evidence="8">
    <location>
        <begin position="21"/>
        <end position="42"/>
    </location>
</feature>
<protein>
    <recommendedName>
        <fullName evidence="9">Phosphotransferase system EIIC domain-containing protein</fullName>
    </recommendedName>
</protein>
<evidence type="ECO:0000256" key="2">
    <source>
        <dbReference type="ARBA" id="ARBA00022448"/>
    </source>
</evidence>
<comment type="subcellular location">
    <subcellularLocation>
        <location evidence="1">Cell membrane</location>
        <topology evidence="1">Multi-pass membrane protein</topology>
    </subcellularLocation>
</comment>
<keyword evidence="3" id="KW-1003">Cell membrane</keyword>
<accession>A0A0K8MIQ2</accession>
<feature type="transmembrane region" description="Helical" evidence="8">
    <location>
        <begin position="204"/>
        <end position="227"/>
    </location>
</feature>
<dbReference type="GO" id="GO:0009401">
    <property type="term" value="P:phosphoenolpyruvate-dependent sugar phosphotransferase system"/>
    <property type="evidence" value="ECO:0007669"/>
    <property type="project" value="InterPro"/>
</dbReference>
<feature type="transmembrane region" description="Helical" evidence="8">
    <location>
        <begin position="286"/>
        <end position="304"/>
    </location>
</feature>
<dbReference type="InterPro" id="IPR003352">
    <property type="entry name" value="PTS_EIIC"/>
</dbReference>
<feature type="transmembrane region" description="Helical" evidence="8">
    <location>
        <begin position="82"/>
        <end position="103"/>
    </location>
</feature>
<organism evidence="10 11">
    <name type="scientific">Fructobacillus ficulneus</name>
    <dbReference type="NCBI Taxonomy" id="157463"/>
    <lineage>
        <taxon>Bacteria</taxon>
        <taxon>Bacillati</taxon>
        <taxon>Bacillota</taxon>
        <taxon>Bacilli</taxon>
        <taxon>Lactobacillales</taxon>
        <taxon>Lactobacillaceae</taxon>
        <taxon>Fructobacillus</taxon>
    </lineage>
</organism>
<dbReference type="GO" id="GO:0005886">
    <property type="term" value="C:plasma membrane"/>
    <property type="evidence" value="ECO:0007669"/>
    <property type="project" value="UniProtKB-SubCell"/>
</dbReference>
<dbReference type="GO" id="GO:0008982">
    <property type="term" value="F:protein-N(PI)-phosphohistidine-sugar phosphotransferase activity"/>
    <property type="evidence" value="ECO:0007669"/>
    <property type="project" value="InterPro"/>
</dbReference>
<dbReference type="EMBL" id="DF968001">
    <property type="protein sequence ID" value="GAO99759.1"/>
    <property type="molecule type" value="Genomic_DNA"/>
</dbReference>
<feature type="transmembrane region" description="Helical" evidence="8">
    <location>
        <begin position="234"/>
        <end position="256"/>
    </location>
</feature>
<evidence type="ECO:0000256" key="5">
    <source>
        <dbReference type="ARBA" id="ARBA00022692"/>
    </source>
</evidence>
<evidence type="ECO:0000313" key="10">
    <source>
        <dbReference type="EMBL" id="GAO99759.1"/>
    </source>
</evidence>
<dbReference type="Proteomes" id="UP000253891">
    <property type="component" value="Unassembled WGS sequence"/>
</dbReference>
<reference evidence="10 11" key="1">
    <citation type="journal article" date="2015" name="BMC Genomics">
        <title>Comparative genomics of Fructobacillus spp. and Leuconostoc spp. reveals niche-specific evolution of Fructobacillus spp.</title>
        <authorList>
            <person name="Endo A."/>
            <person name="Tanizawa Y."/>
            <person name="Tanaka N."/>
            <person name="Maeno S."/>
            <person name="Kumar H."/>
            <person name="Shiwa Y."/>
            <person name="Okada S."/>
            <person name="Yoshikawa H."/>
            <person name="Dicks L."/>
            <person name="Nakagawa J."/>
            <person name="Arita M."/>
        </authorList>
    </citation>
    <scope>NUCLEOTIDE SEQUENCE [LARGE SCALE GENOMIC DNA]</scope>
    <source>
        <strain evidence="10 11">JCM 12225</strain>
    </source>
</reference>
<keyword evidence="11" id="KW-1185">Reference proteome</keyword>
<proteinExistence type="predicted"/>
<name>A0A0K8MIQ2_9LACO</name>
<evidence type="ECO:0000256" key="1">
    <source>
        <dbReference type="ARBA" id="ARBA00004651"/>
    </source>
</evidence>
<keyword evidence="2" id="KW-0813">Transport</keyword>
<dbReference type="AlphaFoldDB" id="A0A0K8MIQ2"/>
<gene>
    <name evidence="10" type="ORF">FFIC_240320</name>
</gene>
<evidence type="ECO:0000259" key="9">
    <source>
        <dbReference type="Pfam" id="PF13303"/>
    </source>
</evidence>
<keyword evidence="7 8" id="KW-0472">Membrane</keyword>